<evidence type="ECO:0000313" key="2">
    <source>
        <dbReference type="EMBL" id="AXB43409.1"/>
    </source>
</evidence>
<dbReference type="SUPFAM" id="SSF54736">
    <property type="entry name" value="ClpS-like"/>
    <property type="match status" value="1"/>
</dbReference>
<feature type="domain" description="Large ribosomal subunit protein bL12 C-terminal" evidence="1">
    <location>
        <begin position="68"/>
        <end position="94"/>
    </location>
</feature>
<gene>
    <name evidence="2" type="ORF">A4R43_13340</name>
</gene>
<evidence type="ECO:0000313" key="3">
    <source>
        <dbReference type="Proteomes" id="UP000250434"/>
    </source>
</evidence>
<dbReference type="Proteomes" id="UP000250434">
    <property type="component" value="Chromosome"/>
</dbReference>
<dbReference type="GO" id="GO:0003735">
    <property type="term" value="F:structural constituent of ribosome"/>
    <property type="evidence" value="ECO:0007669"/>
    <property type="project" value="InterPro"/>
</dbReference>
<reference evidence="2 3" key="1">
    <citation type="submission" date="2016-04" db="EMBL/GenBank/DDBJ databases">
        <title>Complete genome sequence and analysis of deep-sea sediment isolate, Amycolatopsis sp. WP1.</title>
        <authorList>
            <person name="Wang H."/>
            <person name="Chen S."/>
            <person name="Wu Q."/>
        </authorList>
    </citation>
    <scope>NUCLEOTIDE SEQUENCE [LARGE SCALE GENOMIC DNA]</scope>
    <source>
        <strain evidence="2 3">WP1</strain>
    </source>
</reference>
<dbReference type="KEGG" id="aab:A4R43_13340"/>
<dbReference type="AlphaFoldDB" id="A0A344L5T5"/>
<dbReference type="EMBL" id="CP015163">
    <property type="protein sequence ID" value="AXB43409.1"/>
    <property type="molecule type" value="Genomic_DNA"/>
</dbReference>
<dbReference type="Pfam" id="PF00542">
    <property type="entry name" value="Ribosomal_L12"/>
    <property type="match status" value="1"/>
</dbReference>
<dbReference type="RefSeq" id="WP_113692653.1">
    <property type="nucleotide sequence ID" value="NZ_CP015163.1"/>
</dbReference>
<accession>A0A344L5T5</accession>
<protein>
    <recommendedName>
        <fullName evidence="1">Large ribosomal subunit protein bL12 C-terminal domain-containing protein</fullName>
    </recommendedName>
</protein>
<dbReference type="InterPro" id="IPR014719">
    <property type="entry name" value="Ribosomal_bL12_C/ClpS-like"/>
</dbReference>
<name>A0A344L5T5_9PSEU</name>
<proteinExistence type="predicted"/>
<evidence type="ECO:0000259" key="1">
    <source>
        <dbReference type="Pfam" id="PF00542"/>
    </source>
</evidence>
<dbReference type="GO" id="GO:0006412">
    <property type="term" value="P:translation"/>
    <property type="evidence" value="ECO:0007669"/>
    <property type="project" value="InterPro"/>
</dbReference>
<dbReference type="Gene3D" id="3.30.1390.10">
    <property type="match status" value="1"/>
</dbReference>
<organism evidence="2 3">
    <name type="scientific">Amycolatopsis albispora</name>
    <dbReference type="NCBI Taxonomy" id="1804986"/>
    <lineage>
        <taxon>Bacteria</taxon>
        <taxon>Bacillati</taxon>
        <taxon>Actinomycetota</taxon>
        <taxon>Actinomycetes</taxon>
        <taxon>Pseudonocardiales</taxon>
        <taxon>Pseudonocardiaceae</taxon>
        <taxon>Amycolatopsis</taxon>
    </lineage>
</organism>
<sequence length="95" mass="10805">MDYGWLLLALVVLLLAVRLGFTATDARADRLDRRLARIEEKLDALMAHQGIELPEPEFDDVRALLDEGKKIQAIKVYRERTGAGLREAKEAVERM</sequence>
<dbReference type="InterPro" id="IPR013823">
    <property type="entry name" value="Ribosomal_bL12_C"/>
</dbReference>
<dbReference type="OrthoDB" id="3298842at2"/>
<keyword evidence="3" id="KW-1185">Reference proteome</keyword>